<dbReference type="GO" id="GO:0003677">
    <property type="term" value="F:DNA binding"/>
    <property type="evidence" value="ECO:0007669"/>
    <property type="project" value="UniProtKB-UniRule"/>
</dbReference>
<reference evidence="5" key="1">
    <citation type="submission" date="2012-02" db="EMBL/GenBank/DDBJ databases">
        <title>Complete sequence of chromosome of Methanomethylovorans hollandica DSM 15978.</title>
        <authorList>
            <person name="Lucas S."/>
            <person name="Copeland A."/>
            <person name="Lapidus A."/>
            <person name="Glavina del Rio T."/>
            <person name="Dalin E."/>
            <person name="Tice H."/>
            <person name="Bruce D."/>
            <person name="Goodwin L."/>
            <person name="Pitluck S."/>
            <person name="Peters L."/>
            <person name="Mikhailova N."/>
            <person name="Held B."/>
            <person name="Kyrpides N."/>
            <person name="Mavromatis K."/>
            <person name="Ivanova N."/>
            <person name="Brettin T."/>
            <person name="Detter J.C."/>
            <person name="Han C."/>
            <person name="Larimer F."/>
            <person name="Land M."/>
            <person name="Hauser L."/>
            <person name="Markowitz V."/>
            <person name="Cheng J.-F."/>
            <person name="Hugenholtz P."/>
            <person name="Woyke T."/>
            <person name="Wu D."/>
            <person name="Spring S."/>
            <person name="Schroeder M."/>
            <person name="Brambilla E."/>
            <person name="Klenk H.-P."/>
            <person name="Eisen J.A."/>
        </authorList>
    </citation>
    <scope>NUCLEOTIDE SEQUENCE [LARGE SCALE GENOMIC DNA]</scope>
    <source>
        <strain evidence="5">DSM 15978 / NBRC 107637 / DMS1</strain>
    </source>
</reference>
<evidence type="ECO:0000313" key="4">
    <source>
        <dbReference type="EMBL" id="AGB50462.1"/>
    </source>
</evidence>
<dbReference type="PANTHER" id="PTHR43479:SF11">
    <property type="entry name" value="ACREF_ENVCD OPERON REPRESSOR-RELATED"/>
    <property type="match status" value="1"/>
</dbReference>
<dbReference type="SUPFAM" id="SSF46689">
    <property type="entry name" value="Homeodomain-like"/>
    <property type="match status" value="1"/>
</dbReference>
<proteinExistence type="predicted"/>
<protein>
    <submittedName>
        <fullName evidence="4">Transcriptional regulator</fullName>
    </submittedName>
</protein>
<dbReference type="InterPro" id="IPR023772">
    <property type="entry name" value="DNA-bd_HTH_TetR-type_CS"/>
</dbReference>
<feature type="domain" description="HTH tetR-type" evidence="3">
    <location>
        <begin position="12"/>
        <end position="72"/>
    </location>
</feature>
<dbReference type="GeneID" id="14408383"/>
<dbReference type="Proteomes" id="UP000010866">
    <property type="component" value="Chromosome"/>
</dbReference>
<feature type="DNA-binding region" description="H-T-H motif" evidence="2">
    <location>
        <begin position="35"/>
        <end position="54"/>
    </location>
</feature>
<keyword evidence="1 2" id="KW-0238">DNA-binding</keyword>
<dbReference type="InterPro" id="IPR050624">
    <property type="entry name" value="HTH-type_Tx_Regulator"/>
</dbReference>
<organism evidence="4 5">
    <name type="scientific">Methanomethylovorans hollandica (strain DSM 15978 / NBRC 107637 / DMS1)</name>
    <dbReference type="NCBI Taxonomy" id="867904"/>
    <lineage>
        <taxon>Archaea</taxon>
        <taxon>Methanobacteriati</taxon>
        <taxon>Methanobacteriota</taxon>
        <taxon>Stenosarchaea group</taxon>
        <taxon>Methanomicrobia</taxon>
        <taxon>Methanosarcinales</taxon>
        <taxon>Methanosarcinaceae</taxon>
        <taxon>Methanomethylovorans</taxon>
    </lineage>
</organism>
<dbReference type="KEGG" id="mhz:Metho_2305"/>
<evidence type="ECO:0000256" key="1">
    <source>
        <dbReference type="ARBA" id="ARBA00023125"/>
    </source>
</evidence>
<dbReference type="InterPro" id="IPR036271">
    <property type="entry name" value="Tet_transcr_reg_TetR-rel_C_sf"/>
</dbReference>
<dbReference type="PRINTS" id="PR00455">
    <property type="entry name" value="HTHTETR"/>
</dbReference>
<accession>L0KYD8</accession>
<keyword evidence="5" id="KW-1185">Reference proteome</keyword>
<evidence type="ECO:0000313" key="5">
    <source>
        <dbReference type="Proteomes" id="UP000010866"/>
    </source>
</evidence>
<evidence type="ECO:0000256" key="2">
    <source>
        <dbReference type="PROSITE-ProRule" id="PRU00335"/>
    </source>
</evidence>
<dbReference type="SUPFAM" id="SSF48498">
    <property type="entry name" value="Tetracyclin repressor-like, C-terminal domain"/>
    <property type="match status" value="1"/>
</dbReference>
<gene>
    <name evidence="4" type="ordered locus">Metho_2305</name>
</gene>
<dbReference type="Pfam" id="PF00440">
    <property type="entry name" value="TetR_N"/>
    <property type="match status" value="1"/>
</dbReference>
<sequence length="205" mass="24226">MDNMSLRQKRKIETKNRIFEVSGKLFKEKGFESTTIDEITKEAGIAKGTFFNYFPTKESLVFYFAEQKAELVYGLTENETIKHLHTKERIKKFLVALAESYENDKELTKLLFFEYRRYIEDSRNTPDKERNPHYRLIKVLLDLLQEGIKKREVKESIDTIMAAEILNAMYFHTLMVWLKSENELSFSRNISVKIDLLFEGIGDRS</sequence>
<name>L0KYD8_METHD</name>
<dbReference type="EMBL" id="CP003362">
    <property type="protein sequence ID" value="AGB50462.1"/>
    <property type="molecule type" value="Genomic_DNA"/>
</dbReference>
<evidence type="ECO:0000259" key="3">
    <source>
        <dbReference type="PROSITE" id="PS50977"/>
    </source>
</evidence>
<dbReference type="PANTHER" id="PTHR43479">
    <property type="entry name" value="ACREF/ENVCD OPERON REPRESSOR-RELATED"/>
    <property type="match status" value="1"/>
</dbReference>
<dbReference type="AlphaFoldDB" id="L0KYD8"/>
<dbReference type="InterPro" id="IPR009057">
    <property type="entry name" value="Homeodomain-like_sf"/>
</dbReference>
<dbReference type="STRING" id="867904.Metho_2305"/>
<dbReference type="Gene3D" id="1.10.357.10">
    <property type="entry name" value="Tetracycline Repressor, domain 2"/>
    <property type="match status" value="1"/>
</dbReference>
<dbReference type="InterPro" id="IPR001647">
    <property type="entry name" value="HTH_TetR"/>
</dbReference>
<dbReference type="PROSITE" id="PS50977">
    <property type="entry name" value="HTH_TETR_2"/>
    <property type="match status" value="1"/>
</dbReference>
<dbReference type="RefSeq" id="WP_015325627.1">
    <property type="nucleotide sequence ID" value="NC_019977.1"/>
</dbReference>
<dbReference type="HOGENOM" id="CLU_069356_12_2_2"/>
<dbReference type="PROSITE" id="PS01081">
    <property type="entry name" value="HTH_TETR_1"/>
    <property type="match status" value="1"/>
</dbReference>